<reference evidence="1" key="1">
    <citation type="submission" date="2020-11" db="EMBL/GenBank/DDBJ databases">
        <title>Azospira restricta DSM 18626 genome sequence.</title>
        <authorList>
            <person name="Moe W.M."/>
        </authorList>
    </citation>
    <scope>NUCLEOTIDE SEQUENCE</scope>
    <source>
        <strain evidence="1">DSM 18626</strain>
    </source>
</reference>
<organism evidence="1 2">
    <name type="scientific">Azospira restricta</name>
    <dbReference type="NCBI Taxonomy" id="404405"/>
    <lineage>
        <taxon>Bacteria</taxon>
        <taxon>Pseudomonadati</taxon>
        <taxon>Pseudomonadota</taxon>
        <taxon>Betaproteobacteria</taxon>
        <taxon>Rhodocyclales</taxon>
        <taxon>Rhodocyclaceae</taxon>
        <taxon>Azospira</taxon>
    </lineage>
</organism>
<sequence>MNVVYNSEHFSILAYPAQEGFELVDKECSRTLFIQGEVAFRFRQAIDAIPEEERDEETIDGFIEHYCEGVSRPIRFH</sequence>
<dbReference type="AlphaFoldDB" id="A0A974SNI3"/>
<evidence type="ECO:0000313" key="1">
    <source>
        <dbReference type="EMBL" id="QRJ62948.1"/>
    </source>
</evidence>
<name>A0A974SNI3_9RHOO</name>
<gene>
    <name evidence="1" type="ORF">IWH25_14460</name>
</gene>
<proteinExistence type="predicted"/>
<dbReference type="KEGG" id="ares:IWH25_14460"/>
<accession>A0A974SNI3</accession>
<dbReference type="Proteomes" id="UP000663444">
    <property type="component" value="Chromosome"/>
</dbReference>
<dbReference type="Pfam" id="PF12091">
    <property type="entry name" value="DUF3567"/>
    <property type="match status" value="1"/>
</dbReference>
<keyword evidence="2" id="KW-1185">Reference proteome</keyword>
<dbReference type="RefSeq" id="WP_203386475.1">
    <property type="nucleotide sequence ID" value="NZ_CP064781.1"/>
</dbReference>
<dbReference type="EMBL" id="CP064781">
    <property type="protein sequence ID" value="QRJ62948.1"/>
    <property type="molecule type" value="Genomic_DNA"/>
</dbReference>
<dbReference type="InterPro" id="IPR021951">
    <property type="entry name" value="DUF3567"/>
</dbReference>
<evidence type="ECO:0000313" key="2">
    <source>
        <dbReference type="Proteomes" id="UP000663444"/>
    </source>
</evidence>
<protein>
    <submittedName>
        <fullName evidence="1">DUF3567 family protein</fullName>
    </submittedName>
</protein>